<keyword evidence="4" id="KW-1185">Reference proteome</keyword>
<keyword evidence="1" id="KW-0129">CBS domain</keyword>
<feature type="domain" description="CBS" evidence="2">
    <location>
        <begin position="94"/>
        <end position="153"/>
    </location>
</feature>
<dbReference type="EMBL" id="WBMS02000019">
    <property type="protein sequence ID" value="MWA03395.1"/>
    <property type="molecule type" value="Genomic_DNA"/>
</dbReference>
<organism evidence="3 4">
    <name type="scientific">Actinomadura physcomitrii</name>
    <dbReference type="NCBI Taxonomy" id="2650748"/>
    <lineage>
        <taxon>Bacteria</taxon>
        <taxon>Bacillati</taxon>
        <taxon>Actinomycetota</taxon>
        <taxon>Actinomycetes</taxon>
        <taxon>Streptosporangiales</taxon>
        <taxon>Thermomonosporaceae</taxon>
        <taxon>Actinomadura</taxon>
    </lineage>
</organism>
<name>A0A6I4MFQ0_9ACTN</name>
<accession>A0A6I4MFQ0</accession>
<dbReference type="AlphaFoldDB" id="A0A6I4MFQ0"/>
<proteinExistence type="predicted"/>
<dbReference type="Pfam" id="PF00571">
    <property type="entry name" value="CBS"/>
    <property type="match status" value="2"/>
</dbReference>
<dbReference type="RefSeq" id="WP_151595938.1">
    <property type="nucleotide sequence ID" value="NZ_WBMS02000019.1"/>
</dbReference>
<sequence>MRAGELAVDHPTVTADTSALDAARLLAEHRLLGLIVVDDRRRPKAVLPGSQLLGALIPQYVRDDPALARAYDEGHADRLCERLAGKRVADLLPANRTPPPVVDADATVMEIASVMAAARSPVVAVSGDPRSTDAPMIGAITVADLLTRVLPPA</sequence>
<evidence type="ECO:0000256" key="1">
    <source>
        <dbReference type="PROSITE-ProRule" id="PRU00703"/>
    </source>
</evidence>
<comment type="caution">
    <text evidence="3">The sequence shown here is derived from an EMBL/GenBank/DDBJ whole genome shotgun (WGS) entry which is preliminary data.</text>
</comment>
<evidence type="ECO:0000259" key="2">
    <source>
        <dbReference type="PROSITE" id="PS51371"/>
    </source>
</evidence>
<dbReference type="InterPro" id="IPR000644">
    <property type="entry name" value="CBS_dom"/>
</dbReference>
<dbReference type="Gene3D" id="3.10.580.10">
    <property type="entry name" value="CBS-domain"/>
    <property type="match status" value="1"/>
</dbReference>
<dbReference type="SUPFAM" id="SSF54631">
    <property type="entry name" value="CBS-domain pair"/>
    <property type="match status" value="1"/>
</dbReference>
<dbReference type="SMART" id="SM00116">
    <property type="entry name" value="CBS"/>
    <property type="match status" value="2"/>
</dbReference>
<evidence type="ECO:0000313" key="4">
    <source>
        <dbReference type="Proteomes" id="UP000462055"/>
    </source>
</evidence>
<dbReference type="InterPro" id="IPR046342">
    <property type="entry name" value="CBS_dom_sf"/>
</dbReference>
<gene>
    <name evidence="3" type="ORF">F8568_024040</name>
</gene>
<reference evidence="3" key="1">
    <citation type="submission" date="2019-12" db="EMBL/GenBank/DDBJ databases">
        <title>Actinomadura physcomitrii sp. nov., a novel actinomycete isolated from moss [Physcomitrium sphaericum (Ludw) Fuernr].</title>
        <authorList>
            <person name="Zhuang X."/>
        </authorList>
    </citation>
    <scope>NUCLEOTIDE SEQUENCE [LARGE SCALE GENOMIC DNA]</scope>
    <source>
        <strain evidence="3">LD22</strain>
    </source>
</reference>
<feature type="domain" description="CBS" evidence="2">
    <location>
        <begin position="1"/>
        <end position="65"/>
    </location>
</feature>
<dbReference type="CDD" id="cd17788">
    <property type="entry name" value="CBS_pair_bac"/>
    <property type="match status" value="1"/>
</dbReference>
<dbReference type="PROSITE" id="PS51371">
    <property type="entry name" value="CBS"/>
    <property type="match status" value="2"/>
</dbReference>
<evidence type="ECO:0000313" key="3">
    <source>
        <dbReference type="EMBL" id="MWA03395.1"/>
    </source>
</evidence>
<protein>
    <submittedName>
        <fullName evidence="3">CBS domain-containing protein</fullName>
    </submittedName>
</protein>
<dbReference type="Proteomes" id="UP000462055">
    <property type="component" value="Unassembled WGS sequence"/>
</dbReference>